<evidence type="ECO:0000256" key="1">
    <source>
        <dbReference type="SAM" id="Phobius"/>
    </source>
</evidence>
<gene>
    <name evidence="2" type="ORF">Ljor_2604</name>
</gene>
<sequence length="379" mass="43106">MAFYLFPTEMYGRFKQYTAIYKGLFKKEAEDIKPLEDSYALYTHCTRRYFGLGALLRFIPGTNAYKASQQFCDKLDYYLQKAKKDLNDKTSLDNNYFIETYKKIFQAGLSSYFSFSTGFYNFLLSTMVTFQSVGDTRWATTNGGYLKSLFAQAPVMITLFKLENGAFKLKPKALQSLIWLLFNPLSLLLNTISFIRYGLNALIDVGAHSNSSLYLKISRGLLKILVDLIAAIAYTITSLVKVIVDIPMLLFIRPVLHIVFHVGESIADTIQHRNEKTLILPLSEFQDARMLRRQAKGKENIEAVSKPESYKTVYMGISKQASYDEHGSTGQLIAIRASSKKIKQTEGLLQVMSMFPKQRDDEPYQQQAVEQAKIVLGLS</sequence>
<accession>A0A0W0VDY8</accession>
<feature type="transmembrane region" description="Helical" evidence="1">
    <location>
        <begin position="177"/>
        <end position="199"/>
    </location>
</feature>
<proteinExistence type="predicted"/>
<keyword evidence="1" id="KW-1133">Transmembrane helix</keyword>
<dbReference type="EMBL" id="LNYJ01000011">
    <property type="protein sequence ID" value="KTD18298.1"/>
    <property type="molecule type" value="Genomic_DNA"/>
</dbReference>
<protein>
    <submittedName>
        <fullName evidence="2">Uncharacterized protein</fullName>
    </submittedName>
</protein>
<evidence type="ECO:0000313" key="2">
    <source>
        <dbReference type="EMBL" id="KTD18298.1"/>
    </source>
</evidence>
<reference evidence="2 3" key="1">
    <citation type="submission" date="2015-11" db="EMBL/GenBank/DDBJ databases">
        <title>Genomic analysis of 38 Legionella species identifies large and diverse effector repertoires.</title>
        <authorList>
            <person name="Burstein D."/>
            <person name="Amaro F."/>
            <person name="Zusman T."/>
            <person name="Lifshitz Z."/>
            <person name="Cohen O."/>
            <person name="Gilbert J.A."/>
            <person name="Pupko T."/>
            <person name="Shuman H.A."/>
            <person name="Segal G."/>
        </authorList>
    </citation>
    <scope>NUCLEOTIDE SEQUENCE [LARGE SCALE GENOMIC DNA]</scope>
    <source>
        <strain evidence="2 3">BL-540</strain>
    </source>
</reference>
<feature type="transmembrane region" description="Helical" evidence="1">
    <location>
        <begin position="221"/>
        <end position="244"/>
    </location>
</feature>
<name>A0A0W0VDY8_9GAMM</name>
<dbReference type="Proteomes" id="UP000055035">
    <property type="component" value="Unassembled WGS sequence"/>
</dbReference>
<organism evidence="2 3">
    <name type="scientific">Legionella jordanis</name>
    <dbReference type="NCBI Taxonomy" id="456"/>
    <lineage>
        <taxon>Bacteria</taxon>
        <taxon>Pseudomonadati</taxon>
        <taxon>Pseudomonadota</taxon>
        <taxon>Gammaproteobacteria</taxon>
        <taxon>Legionellales</taxon>
        <taxon>Legionellaceae</taxon>
        <taxon>Legionella</taxon>
    </lineage>
</organism>
<dbReference type="OrthoDB" id="5654378at2"/>
<dbReference type="AlphaFoldDB" id="A0A0W0VDY8"/>
<evidence type="ECO:0000313" key="3">
    <source>
        <dbReference type="Proteomes" id="UP000055035"/>
    </source>
</evidence>
<keyword evidence="1" id="KW-0812">Transmembrane</keyword>
<dbReference type="RefSeq" id="WP_058471972.1">
    <property type="nucleotide sequence ID" value="NZ_CAAAIC010000006.1"/>
</dbReference>
<dbReference type="PATRIC" id="fig|456.5.peg.2796"/>
<dbReference type="STRING" id="456.Ljor_2604"/>
<keyword evidence="1" id="KW-0472">Membrane</keyword>
<keyword evidence="3" id="KW-1185">Reference proteome</keyword>
<comment type="caution">
    <text evidence="2">The sequence shown here is derived from an EMBL/GenBank/DDBJ whole genome shotgun (WGS) entry which is preliminary data.</text>
</comment>